<proteinExistence type="predicted"/>
<protein>
    <submittedName>
        <fullName evidence="1">Uncharacterized protein</fullName>
    </submittedName>
</protein>
<name>A0ACB6RI42_9PLEO</name>
<gene>
    <name evidence="1" type="ORF">BDR25DRAFT_348647</name>
</gene>
<dbReference type="EMBL" id="MU003492">
    <property type="protein sequence ID" value="KAF2478390.1"/>
    <property type="molecule type" value="Genomic_DNA"/>
</dbReference>
<evidence type="ECO:0000313" key="2">
    <source>
        <dbReference type="Proteomes" id="UP000799755"/>
    </source>
</evidence>
<comment type="caution">
    <text evidence="1">The sequence shown here is derived from an EMBL/GenBank/DDBJ whole genome shotgun (WGS) entry which is preliminary data.</text>
</comment>
<keyword evidence="2" id="KW-1185">Reference proteome</keyword>
<dbReference type="Proteomes" id="UP000799755">
    <property type="component" value="Unassembled WGS sequence"/>
</dbReference>
<organism evidence="1 2">
    <name type="scientific">Lindgomyces ingoldianus</name>
    <dbReference type="NCBI Taxonomy" id="673940"/>
    <lineage>
        <taxon>Eukaryota</taxon>
        <taxon>Fungi</taxon>
        <taxon>Dikarya</taxon>
        <taxon>Ascomycota</taxon>
        <taxon>Pezizomycotina</taxon>
        <taxon>Dothideomycetes</taxon>
        <taxon>Pleosporomycetidae</taxon>
        <taxon>Pleosporales</taxon>
        <taxon>Lindgomycetaceae</taxon>
        <taxon>Lindgomyces</taxon>
    </lineage>
</organism>
<evidence type="ECO:0000313" key="1">
    <source>
        <dbReference type="EMBL" id="KAF2478390.1"/>
    </source>
</evidence>
<reference evidence="1" key="1">
    <citation type="journal article" date="2020" name="Stud. Mycol.">
        <title>101 Dothideomycetes genomes: a test case for predicting lifestyles and emergence of pathogens.</title>
        <authorList>
            <person name="Haridas S."/>
            <person name="Albert R."/>
            <person name="Binder M."/>
            <person name="Bloem J."/>
            <person name="Labutti K."/>
            <person name="Salamov A."/>
            <person name="Andreopoulos B."/>
            <person name="Baker S."/>
            <person name="Barry K."/>
            <person name="Bills G."/>
            <person name="Bluhm B."/>
            <person name="Cannon C."/>
            <person name="Castanera R."/>
            <person name="Culley D."/>
            <person name="Daum C."/>
            <person name="Ezra D."/>
            <person name="Gonzalez J."/>
            <person name="Henrissat B."/>
            <person name="Kuo A."/>
            <person name="Liang C."/>
            <person name="Lipzen A."/>
            <person name="Lutzoni F."/>
            <person name="Magnuson J."/>
            <person name="Mondo S."/>
            <person name="Nolan M."/>
            <person name="Ohm R."/>
            <person name="Pangilinan J."/>
            <person name="Park H.-J."/>
            <person name="Ramirez L."/>
            <person name="Alfaro M."/>
            <person name="Sun H."/>
            <person name="Tritt A."/>
            <person name="Yoshinaga Y."/>
            <person name="Zwiers L.-H."/>
            <person name="Turgeon B."/>
            <person name="Goodwin S."/>
            <person name="Spatafora J."/>
            <person name="Crous P."/>
            <person name="Grigoriev I."/>
        </authorList>
    </citation>
    <scope>NUCLEOTIDE SEQUENCE</scope>
    <source>
        <strain evidence="1">ATCC 200398</strain>
    </source>
</reference>
<sequence>MSKVELDQMRLPNELLLSNPCDLVMPLRNARTYTEFIKGDATSPSTVFDKRNSKEYLQREYKILAALLAKRGPSWLGTGYIGSSASVSSHDSRMCRHTMVGCVGTIVVCISACNTFNAVPHASGASHSLTVSLPPTLRFTLVSPPILHSLSVPRASFPIPLTQALKSIGSSTQLYALSDSQKGCTTSPWMLSPIQIFDLVCLRVLISPTYYNCALLVQYS</sequence>
<accession>A0ACB6RI42</accession>